<dbReference type="Proteomes" id="UP000823613">
    <property type="component" value="Unassembled WGS sequence"/>
</dbReference>
<evidence type="ECO:0000313" key="1">
    <source>
        <dbReference type="EMBL" id="MBO8427253.1"/>
    </source>
</evidence>
<accession>A0A9D9GX60</accession>
<protein>
    <submittedName>
        <fullName evidence="1">Uncharacterized protein</fullName>
    </submittedName>
</protein>
<sequence length="124" mass="15130">MKDIDFNKDLIKTYKSFLAYQSPLYDEVSKRLKVNNINYYINTKGSDFNSIYKRQLLILIRHIFSYNSINVRLYRFNDFNKDSCIFNYLFYDFCISEEYVYIQALNIRKLSFIYSNYVDYNLSI</sequence>
<comment type="caution">
    <text evidence="1">The sequence shown here is derived from an EMBL/GenBank/DDBJ whole genome shotgun (WGS) entry which is preliminary data.</text>
</comment>
<reference evidence="1" key="2">
    <citation type="journal article" date="2021" name="PeerJ">
        <title>Extensive microbial diversity within the chicken gut microbiome revealed by metagenomics and culture.</title>
        <authorList>
            <person name="Gilroy R."/>
            <person name="Ravi A."/>
            <person name="Getino M."/>
            <person name="Pursley I."/>
            <person name="Horton D.L."/>
            <person name="Alikhan N.F."/>
            <person name="Baker D."/>
            <person name="Gharbi K."/>
            <person name="Hall N."/>
            <person name="Watson M."/>
            <person name="Adriaenssens E.M."/>
            <person name="Foster-Nyarko E."/>
            <person name="Jarju S."/>
            <person name="Secka A."/>
            <person name="Antonio M."/>
            <person name="Oren A."/>
            <person name="Chaudhuri R.R."/>
            <person name="La Ragione R."/>
            <person name="Hildebrand F."/>
            <person name="Pallen M.J."/>
        </authorList>
    </citation>
    <scope>NUCLEOTIDE SEQUENCE</scope>
    <source>
        <strain evidence="1">11159</strain>
    </source>
</reference>
<reference evidence="1" key="1">
    <citation type="submission" date="2020-10" db="EMBL/GenBank/DDBJ databases">
        <authorList>
            <person name="Gilroy R."/>
        </authorList>
    </citation>
    <scope>NUCLEOTIDE SEQUENCE</scope>
    <source>
        <strain evidence="1">11159</strain>
    </source>
</reference>
<evidence type="ECO:0000313" key="2">
    <source>
        <dbReference type="Proteomes" id="UP000823613"/>
    </source>
</evidence>
<proteinExistence type="predicted"/>
<organism evidence="1 2">
    <name type="scientific">Candidatus Onthovivens merdipullorum</name>
    <dbReference type="NCBI Taxonomy" id="2840889"/>
    <lineage>
        <taxon>Bacteria</taxon>
        <taxon>Bacillati</taxon>
        <taxon>Bacillota</taxon>
        <taxon>Bacilli</taxon>
        <taxon>Bacillales</taxon>
        <taxon>Candidatus Onthovivens</taxon>
    </lineage>
</organism>
<name>A0A9D9GX60_9BACL</name>
<feature type="non-terminal residue" evidence="1">
    <location>
        <position position="124"/>
    </location>
</feature>
<dbReference type="EMBL" id="JADIMY010000032">
    <property type="protein sequence ID" value="MBO8427253.1"/>
    <property type="molecule type" value="Genomic_DNA"/>
</dbReference>
<gene>
    <name evidence="1" type="ORF">IAC58_01675</name>
</gene>
<dbReference type="AlphaFoldDB" id="A0A9D9GX60"/>